<dbReference type="SUPFAM" id="SSF46785">
    <property type="entry name" value="Winged helix' DNA-binding domain"/>
    <property type="match status" value="1"/>
</dbReference>
<dbReference type="AlphaFoldDB" id="A0A8F5BPQ3"/>
<dbReference type="KEGG" id="sshi:J5U23_02026"/>
<gene>
    <name evidence="3" type="ORF">J5U23_02026</name>
</gene>
<dbReference type="InterPro" id="IPR048907">
    <property type="entry name" value="WHD_MCM_arc"/>
</dbReference>
<dbReference type="PANTHER" id="PTHR34301:SF8">
    <property type="entry name" value="ATPASE DOMAIN-CONTAINING PROTEIN"/>
    <property type="match status" value="1"/>
</dbReference>
<feature type="domain" description="ATPase" evidence="1">
    <location>
        <begin position="14"/>
        <end position="252"/>
    </location>
</feature>
<dbReference type="RefSeq" id="WP_240781601.1">
    <property type="nucleotide sequence ID" value="NZ_CP077717.1"/>
</dbReference>
<dbReference type="GO" id="GO:0005524">
    <property type="term" value="F:ATP binding"/>
    <property type="evidence" value="ECO:0007669"/>
    <property type="project" value="InterPro"/>
</dbReference>
<proteinExistence type="predicted"/>
<dbReference type="Pfam" id="PF21100">
    <property type="entry name" value="WHD_MCM"/>
    <property type="match status" value="1"/>
</dbReference>
<evidence type="ECO:0000259" key="2">
    <source>
        <dbReference type="Pfam" id="PF21100"/>
    </source>
</evidence>
<dbReference type="Gene3D" id="1.10.10.10">
    <property type="entry name" value="Winged helix-like DNA-binding domain superfamily/Winged helix DNA-binding domain"/>
    <property type="match status" value="1"/>
</dbReference>
<dbReference type="EMBL" id="CP077717">
    <property type="protein sequence ID" value="QXJ29157.1"/>
    <property type="molecule type" value="Genomic_DNA"/>
</dbReference>
<dbReference type="Pfam" id="PF01637">
    <property type="entry name" value="ATPase_2"/>
    <property type="match status" value="1"/>
</dbReference>
<dbReference type="InterPro" id="IPR036388">
    <property type="entry name" value="WH-like_DNA-bd_sf"/>
</dbReference>
<evidence type="ECO:0000313" key="4">
    <source>
        <dbReference type="Proteomes" id="UP000694018"/>
    </source>
</evidence>
<dbReference type="InterPro" id="IPR011579">
    <property type="entry name" value="ATPase_dom"/>
</dbReference>
<dbReference type="PANTHER" id="PTHR34301">
    <property type="entry name" value="DNA-BINDING PROTEIN-RELATED"/>
    <property type="match status" value="1"/>
</dbReference>
<organism evidence="3 4">
    <name type="scientific">Saccharolobus shibatae (strain ATCC 51178 / DSM 5389 / JCM 8931 / NBRC 15437 / B12)</name>
    <name type="common">Sulfolobus shibatae</name>
    <dbReference type="NCBI Taxonomy" id="523848"/>
    <lineage>
        <taxon>Archaea</taxon>
        <taxon>Thermoproteota</taxon>
        <taxon>Thermoprotei</taxon>
        <taxon>Sulfolobales</taxon>
        <taxon>Sulfolobaceae</taxon>
        <taxon>Saccharolobus</taxon>
    </lineage>
</organism>
<name>A0A8F5BPQ3_SACSH</name>
<evidence type="ECO:0000313" key="3">
    <source>
        <dbReference type="EMBL" id="QXJ29157.1"/>
    </source>
</evidence>
<dbReference type="Proteomes" id="UP000694018">
    <property type="component" value="Chromosome"/>
</dbReference>
<evidence type="ECO:0008006" key="5">
    <source>
        <dbReference type="Google" id="ProtNLM"/>
    </source>
</evidence>
<accession>A0A8F5BPQ3</accession>
<dbReference type="SUPFAM" id="SSF52540">
    <property type="entry name" value="P-loop containing nucleoside triphosphate hydrolases"/>
    <property type="match status" value="1"/>
</dbReference>
<evidence type="ECO:0000259" key="1">
    <source>
        <dbReference type="Pfam" id="PF01637"/>
    </source>
</evidence>
<dbReference type="Gene3D" id="3.40.50.300">
    <property type="entry name" value="P-loop containing nucleotide triphosphate hydrolases"/>
    <property type="match status" value="1"/>
</dbReference>
<dbReference type="GeneID" id="65563524"/>
<dbReference type="Gene3D" id="1.10.8.60">
    <property type="match status" value="1"/>
</dbReference>
<sequence length="362" mass="42187">MLFSVEPKESLTDLFNREDEVRKFLQCVNTERMIIVTGLRRIGKSSLVLAGLNSLNRGYTFVDVRKIYDSVSKRITPDKLYEEIHSSLIKISKMYHLKDILKRFDISLEYPIRISKKEENIEKDLANMFSALNEIGLNNKPIPIVFDEAQYLRFSTVGLKPLLAHIYDYMKGLVLIFTGSEVGLLEDFLGVDDAKSELYGRYYCSIELKPFDEEKSKEFLKKGFEEFNVKVEDSLVNEAVNELDGIVGWLVYFGKLYLEKRRSDVIREVKELGSRLVREELRELVTKSQYYAYIMKAIAILGNARWKNIMDYVITKTGRKVSNTTVSRDLKKLIKMGFIEKRNDEYRIPDPIIRYALLEEDI</sequence>
<protein>
    <recommendedName>
        <fullName evidence="5">ATPase</fullName>
    </recommendedName>
</protein>
<feature type="domain" description="MCM C-terminal" evidence="2">
    <location>
        <begin position="290"/>
        <end position="348"/>
    </location>
</feature>
<dbReference type="InterPro" id="IPR036390">
    <property type="entry name" value="WH_DNA-bd_sf"/>
</dbReference>
<dbReference type="InterPro" id="IPR027417">
    <property type="entry name" value="P-loop_NTPase"/>
</dbReference>
<reference evidence="3" key="1">
    <citation type="journal article" date="2021" name="Environ. Microbiol.">
        <title>New insights into the diversity and evolution of the archaeal mobilome from three complete genomes of Saccharolobus shibatae.</title>
        <authorList>
            <person name="Medvedeva S."/>
            <person name="Brandt D."/>
            <person name="Cvirkaite-Krupovic V."/>
            <person name="Liu Y."/>
            <person name="Severinov K."/>
            <person name="Ishino S."/>
            <person name="Ishino Y."/>
            <person name="Prangishvili D."/>
            <person name="Kalinowski J."/>
            <person name="Krupovic M."/>
        </authorList>
    </citation>
    <scope>NUCLEOTIDE SEQUENCE</scope>
    <source>
        <strain evidence="3">B12</strain>
    </source>
</reference>